<dbReference type="Proteomes" id="UP000017836">
    <property type="component" value="Unassembled WGS sequence"/>
</dbReference>
<protein>
    <submittedName>
        <fullName evidence="1">Uncharacterized protein</fullName>
    </submittedName>
</protein>
<reference evidence="2" key="1">
    <citation type="journal article" date="2013" name="Science">
        <title>The Amborella genome and the evolution of flowering plants.</title>
        <authorList>
            <consortium name="Amborella Genome Project"/>
        </authorList>
    </citation>
    <scope>NUCLEOTIDE SEQUENCE [LARGE SCALE GENOMIC DNA]</scope>
</reference>
<dbReference type="HOGENOM" id="CLU_2349589_0_0_1"/>
<organism evidence="1 2">
    <name type="scientific">Amborella trichopoda</name>
    <dbReference type="NCBI Taxonomy" id="13333"/>
    <lineage>
        <taxon>Eukaryota</taxon>
        <taxon>Viridiplantae</taxon>
        <taxon>Streptophyta</taxon>
        <taxon>Embryophyta</taxon>
        <taxon>Tracheophyta</taxon>
        <taxon>Spermatophyta</taxon>
        <taxon>Magnoliopsida</taxon>
        <taxon>Amborellales</taxon>
        <taxon>Amborellaceae</taxon>
        <taxon>Amborella</taxon>
    </lineage>
</organism>
<proteinExistence type="predicted"/>
<dbReference type="AlphaFoldDB" id="W1NUB9"/>
<dbReference type="EMBL" id="KI395166">
    <property type="protein sequence ID" value="ERM98870.1"/>
    <property type="molecule type" value="Genomic_DNA"/>
</dbReference>
<name>W1NUB9_AMBTC</name>
<keyword evidence="2" id="KW-1185">Reference proteome</keyword>
<evidence type="ECO:0000313" key="2">
    <source>
        <dbReference type="Proteomes" id="UP000017836"/>
    </source>
</evidence>
<gene>
    <name evidence="1" type="ORF">AMTR_s00236p00014620</name>
</gene>
<sequence length="97" mass="10165">MTTDHRVQLESSLLACSSWRSSSAVADVLIGSSKFGQSSFDDFLEERVHGAADRAGNVPAVCARGGGGGAHQGLLQGAEAGGGEEWKVLMHPYQILH</sequence>
<dbReference type="Gramene" id="ERM98870">
    <property type="protein sequence ID" value="ERM98870"/>
    <property type="gene ID" value="AMTR_s00236p00014620"/>
</dbReference>
<accession>W1NUB9</accession>
<evidence type="ECO:0000313" key="1">
    <source>
        <dbReference type="EMBL" id="ERM98870.1"/>
    </source>
</evidence>